<evidence type="ECO:0000256" key="5">
    <source>
        <dbReference type="ARBA" id="ARBA00011738"/>
    </source>
</evidence>
<dbReference type="GO" id="GO:0016757">
    <property type="term" value="F:glycosyltransferase activity"/>
    <property type="evidence" value="ECO:0007669"/>
    <property type="project" value="UniProtKB-KW"/>
</dbReference>
<keyword evidence="12" id="KW-0808">Transferase</keyword>
<dbReference type="PROSITE" id="PS50862">
    <property type="entry name" value="AA_TRNA_LIGASE_II"/>
    <property type="match status" value="1"/>
</dbReference>
<organism evidence="12 13">
    <name type="scientific">Sinorhizobium terangae</name>
    <dbReference type="NCBI Taxonomy" id="110322"/>
    <lineage>
        <taxon>Bacteria</taxon>
        <taxon>Pseudomonadati</taxon>
        <taxon>Pseudomonadota</taxon>
        <taxon>Alphaproteobacteria</taxon>
        <taxon>Hyphomicrobiales</taxon>
        <taxon>Rhizobiaceae</taxon>
        <taxon>Sinorhizobium/Ensifer group</taxon>
        <taxon>Sinorhizobium</taxon>
    </lineage>
</organism>
<evidence type="ECO:0000256" key="7">
    <source>
        <dbReference type="ARBA" id="ARBA00022490"/>
    </source>
</evidence>
<evidence type="ECO:0000256" key="10">
    <source>
        <dbReference type="HAMAP-Rule" id="MF_00125"/>
    </source>
</evidence>
<dbReference type="InterPro" id="IPR004517">
    <property type="entry name" value="HisZ"/>
</dbReference>
<comment type="similarity">
    <text evidence="3 10">Belongs to the class-II aminoacyl-tRNA synthetase family. HisZ subfamily.</text>
</comment>
<dbReference type="InterPro" id="IPR006195">
    <property type="entry name" value="aa-tRNA-synth_II"/>
</dbReference>
<dbReference type="InterPro" id="IPR045864">
    <property type="entry name" value="aa-tRNA-synth_II/BPL/LPL"/>
</dbReference>
<keyword evidence="13" id="KW-1185">Reference proteome</keyword>
<name>A0A6N7LDA3_SINTE</name>
<keyword evidence="7 10" id="KW-0963">Cytoplasm</keyword>
<comment type="function">
    <text evidence="9 10">Required for the first step of histidine biosynthesis. May allow the feedback regulation of ATP phosphoribosyltransferase activity by histidine.</text>
</comment>
<keyword evidence="12" id="KW-0328">Glycosyltransferase</keyword>
<dbReference type="OrthoDB" id="9797914at2"/>
<dbReference type="GO" id="GO:0005737">
    <property type="term" value="C:cytoplasm"/>
    <property type="evidence" value="ECO:0007669"/>
    <property type="project" value="UniProtKB-SubCell"/>
</dbReference>
<dbReference type="GO" id="GO:0000105">
    <property type="term" value="P:L-histidine biosynthetic process"/>
    <property type="evidence" value="ECO:0007669"/>
    <property type="project" value="UniProtKB-UniRule"/>
</dbReference>
<dbReference type="PIRSF" id="PIRSF001549">
    <property type="entry name" value="His-tRNA_synth"/>
    <property type="match status" value="1"/>
</dbReference>
<evidence type="ECO:0000256" key="2">
    <source>
        <dbReference type="ARBA" id="ARBA00004667"/>
    </source>
</evidence>
<proteinExistence type="inferred from homology"/>
<keyword evidence="8 10" id="KW-0368">Histidine biosynthesis</keyword>
<comment type="subcellular location">
    <subcellularLocation>
        <location evidence="1 10">Cytoplasm</location>
    </subcellularLocation>
</comment>
<dbReference type="RefSeq" id="WP_153438221.1">
    <property type="nucleotide sequence ID" value="NZ_CP121659.1"/>
</dbReference>
<comment type="pathway">
    <text evidence="2 10">Amino-acid biosynthesis; L-histidine biosynthesis; L-histidine from 5-phospho-alpha-D-ribose 1-diphosphate: step 1/9.</text>
</comment>
<evidence type="ECO:0000256" key="6">
    <source>
        <dbReference type="ARBA" id="ARBA00020397"/>
    </source>
</evidence>
<feature type="domain" description="Aminoacyl-transfer RNA synthetases class-II family profile" evidence="11">
    <location>
        <begin position="18"/>
        <end position="369"/>
    </location>
</feature>
<dbReference type="AlphaFoldDB" id="A0A6N7LDA3"/>
<comment type="subunit">
    <text evidence="4 10">Heteromultimer composed of HisG and HisZ subunits.</text>
</comment>
<evidence type="ECO:0000256" key="4">
    <source>
        <dbReference type="ARBA" id="ARBA00011496"/>
    </source>
</evidence>
<dbReference type="UniPathway" id="UPA00031">
    <property type="reaction ID" value="UER00006"/>
</dbReference>
<evidence type="ECO:0000256" key="1">
    <source>
        <dbReference type="ARBA" id="ARBA00004496"/>
    </source>
</evidence>
<evidence type="ECO:0000313" key="13">
    <source>
        <dbReference type="Proteomes" id="UP000439983"/>
    </source>
</evidence>
<dbReference type="GO" id="GO:0004821">
    <property type="term" value="F:histidine-tRNA ligase activity"/>
    <property type="evidence" value="ECO:0007669"/>
    <property type="project" value="TreeGrafter"/>
</dbReference>
<evidence type="ECO:0000313" key="12">
    <source>
        <dbReference type="EMBL" id="MQX14875.1"/>
    </source>
</evidence>
<dbReference type="GO" id="GO:0006427">
    <property type="term" value="P:histidyl-tRNA aminoacylation"/>
    <property type="evidence" value="ECO:0007669"/>
    <property type="project" value="TreeGrafter"/>
</dbReference>
<dbReference type="Proteomes" id="UP000439983">
    <property type="component" value="Unassembled WGS sequence"/>
</dbReference>
<dbReference type="PANTHER" id="PTHR43707">
    <property type="entry name" value="HISTIDYL-TRNA SYNTHETASE"/>
    <property type="match status" value="1"/>
</dbReference>
<gene>
    <name evidence="10" type="primary">hisZ</name>
    <name evidence="12" type="ORF">GHK62_08915</name>
</gene>
<dbReference type="SUPFAM" id="SSF55681">
    <property type="entry name" value="Class II aaRS and biotin synthetases"/>
    <property type="match status" value="1"/>
</dbReference>
<reference evidence="12 13" key="1">
    <citation type="journal article" date="2013" name="Genome Biol.">
        <title>Comparative genomics of the core and accessory genomes of 48 Sinorhizobium strains comprising five genospecies.</title>
        <authorList>
            <person name="Sugawara M."/>
            <person name="Epstein B."/>
            <person name="Badgley B.D."/>
            <person name="Unno T."/>
            <person name="Xu L."/>
            <person name="Reese J."/>
            <person name="Gyaneshwar P."/>
            <person name="Denny R."/>
            <person name="Mudge J."/>
            <person name="Bharti A.K."/>
            <person name="Farmer A.D."/>
            <person name="May G.D."/>
            <person name="Woodward J.E."/>
            <person name="Medigue C."/>
            <person name="Vallenet D."/>
            <person name="Lajus A."/>
            <person name="Rouy Z."/>
            <person name="Martinez-Vaz B."/>
            <person name="Tiffin P."/>
            <person name="Young N.D."/>
            <person name="Sadowsky M.J."/>
        </authorList>
    </citation>
    <scope>NUCLEOTIDE SEQUENCE [LARGE SCALE GENOMIC DNA]</scope>
    <source>
        <strain evidence="12 13">USDA4894</strain>
    </source>
</reference>
<comment type="caution">
    <text evidence="12">The sequence shown here is derived from an EMBL/GenBank/DDBJ whole genome shotgun (WGS) entry which is preliminary data.</text>
</comment>
<dbReference type="PANTHER" id="PTHR43707:SF1">
    <property type="entry name" value="HISTIDINE--TRNA LIGASE, MITOCHONDRIAL-RELATED"/>
    <property type="match status" value="1"/>
</dbReference>
<dbReference type="InterPro" id="IPR004516">
    <property type="entry name" value="HisRS/HisZ"/>
</dbReference>
<evidence type="ECO:0000256" key="8">
    <source>
        <dbReference type="ARBA" id="ARBA00023102"/>
    </source>
</evidence>
<dbReference type="Gene3D" id="3.30.930.10">
    <property type="entry name" value="Bira Bifunctional Protein, Domain 2"/>
    <property type="match status" value="1"/>
</dbReference>
<dbReference type="Pfam" id="PF13393">
    <property type="entry name" value="tRNA-synt_His"/>
    <property type="match status" value="2"/>
</dbReference>
<dbReference type="EMBL" id="WITC01000036">
    <property type="protein sequence ID" value="MQX14875.1"/>
    <property type="molecule type" value="Genomic_DNA"/>
</dbReference>
<evidence type="ECO:0000259" key="11">
    <source>
        <dbReference type="PROSITE" id="PS50862"/>
    </source>
</evidence>
<protein>
    <recommendedName>
        <fullName evidence="6 10">ATP phosphoribosyltransferase regulatory subunit</fullName>
    </recommendedName>
</protein>
<accession>A0A6N7LDA3</accession>
<dbReference type="NCBIfam" id="NF008951">
    <property type="entry name" value="PRK12295.1-4"/>
    <property type="match status" value="1"/>
</dbReference>
<sequence length="380" mass="41517">MPLINLPAFAGDLLADFERMETLRVDTPVIQPAEPFLDMAGEDLRRRIFLTQSETGESLCLRPEFTIPVCLRHIETATGTPQRYAYLGEVFRQRREGSSEFYQAGIEDLGEPDTARADARAVSNAMQVLANRLPGRRLKVTLGDQSVFEAVVGACGLPGGWQKRLIHAFGEPKQLQKLLAELADPKSAGVFGHEVERLAIMGMLEDEDRLVALIGETMEATGYSTNASRSPRDIARRLKEKMELANTRLDKVTLAVMREFLTLNLPLADAPAALFRFAAKSGLKIEAALALFDARVAALSQAGADISLVRYRAAFGRPLDYYTGLVFEIEVEGMAAVLAGGGRFDRLLTLLGAREHIPAVGFSLWLDRIEQAVSAAGGAN</sequence>
<dbReference type="HAMAP" id="MF_00125">
    <property type="entry name" value="HisZ"/>
    <property type="match status" value="1"/>
</dbReference>
<evidence type="ECO:0000256" key="9">
    <source>
        <dbReference type="ARBA" id="ARBA00025246"/>
    </source>
</evidence>
<comment type="subunit">
    <text evidence="5">Homodimer.</text>
</comment>
<evidence type="ECO:0000256" key="3">
    <source>
        <dbReference type="ARBA" id="ARBA00005539"/>
    </source>
</evidence>
<keyword evidence="10" id="KW-0028">Amino-acid biosynthesis</keyword>
<comment type="miscellaneous">
    <text evidence="10">This function is generally fulfilled by the C-terminal part of HisG, which is missing in some bacteria such as this one.</text>
</comment>
<dbReference type="InterPro" id="IPR041715">
    <property type="entry name" value="HisRS-like_core"/>
</dbReference>